<comment type="similarity">
    <text evidence="8">Belongs to the MobA family.</text>
</comment>
<evidence type="ECO:0000259" key="9">
    <source>
        <dbReference type="Pfam" id="PF12804"/>
    </source>
</evidence>
<reference evidence="10 11" key="1">
    <citation type="submission" date="2019-11" db="EMBL/GenBank/DDBJ databases">
        <authorList>
            <person name="Zheng R.K."/>
            <person name="Sun C.M."/>
        </authorList>
    </citation>
    <scope>NUCLEOTIDE SEQUENCE [LARGE SCALE GENOMIC DNA]</scope>
    <source>
        <strain evidence="10 11">SRB007</strain>
    </source>
</reference>
<evidence type="ECO:0000256" key="5">
    <source>
        <dbReference type="ARBA" id="ARBA00022842"/>
    </source>
</evidence>
<feature type="domain" description="MobA-like NTP transferase" evidence="9">
    <location>
        <begin position="10"/>
        <end position="151"/>
    </location>
</feature>
<keyword evidence="5 8" id="KW-0460">Magnesium</keyword>
<keyword evidence="2 8" id="KW-0808">Transferase</keyword>
<dbReference type="PANTHER" id="PTHR19136">
    <property type="entry name" value="MOLYBDENUM COFACTOR GUANYLYLTRANSFERASE"/>
    <property type="match status" value="1"/>
</dbReference>
<dbReference type="KEGG" id="psel:GM415_06795"/>
<comment type="cofactor">
    <cofactor evidence="8">
        <name>Mg(2+)</name>
        <dbReference type="ChEBI" id="CHEBI:18420"/>
    </cofactor>
</comment>
<feature type="binding site" evidence="8">
    <location>
        <position position="100"/>
    </location>
    <ligand>
        <name>Mg(2+)</name>
        <dbReference type="ChEBI" id="CHEBI:18420"/>
    </ligand>
</feature>
<dbReference type="GO" id="GO:0005737">
    <property type="term" value="C:cytoplasm"/>
    <property type="evidence" value="ECO:0007669"/>
    <property type="project" value="UniProtKB-SubCell"/>
</dbReference>
<evidence type="ECO:0000256" key="2">
    <source>
        <dbReference type="ARBA" id="ARBA00022679"/>
    </source>
</evidence>
<comment type="catalytic activity">
    <reaction evidence="8">
        <text>Mo-molybdopterin + GTP + H(+) = Mo-molybdopterin guanine dinucleotide + diphosphate</text>
        <dbReference type="Rhea" id="RHEA:34243"/>
        <dbReference type="ChEBI" id="CHEBI:15378"/>
        <dbReference type="ChEBI" id="CHEBI:33019"/>
        <dbReference type="ChEBI" id="CHEBI:37565"/>
        <dbReference type="ChEBI" id="CHEBI:71302"/>
        <dbReference type="ChEBI" id="CHEBI:71310"/>
        <dbReference type="EC" id="2.7.7.77"/>
    </reaction>
</comment>
<evidence type="ECO:0000256" key="1">
    <source>
        <dbReference type="ARBA" id="ARBA00022490"/>
    </source>
</evidence>
<organism evidence="10 11">
    <name type="scientific">Pseudodesulfovibrio cashew</name>
    <dbReference type="NCBI Taxonomy" id="2678688"/>
    <lineage>
        <taxon>Bacteria</taxon>
        <taxon>Pseudomonadati</taxon>
        <taxon>Thermodesulfobacteriota</taxon>
        <taxon>Desulfovibrionia</taxon>
        <taxon>Desulfovibrionales</taxon>
        <taxon>Desulfovibrionaceae</taxon>
    </lineage>
</organism>
<gene>
    <name evidence="8" type="primary">mobA</name>
    <name evidence="10" type="ORF">GM415_06795</name>
</gene>
<dbReference type="EC" id="2.7.7.77" evidence="8"/>
<dbReference type="GO" id="GO:0046872">
    <property type="term" value="F:metal ion binding"/>
    <property type="evidence" value="ECO:0007669"/>
    <property type="project" value="UniProtKB-KW"/>
</dbReference>
<keyword evidence="7 8" id="KW-0501">Molybdenum cofactor biosynthesis</keyword>
<dbReference type="Pfam" id="PF12804">
    <property type="entry name" value="NTP_transf_3"/>
    <property type="match status" value="1"/>
</dbReference>
<dbReference type="GO" id="GO:0005525">
    <property type="term" value="F:GTP binding"/>
    <property type="evidence" value="ECO:0007669"/>
    <property type="project" value="UniProtKB-UniRule"/>
</dbReference>
<comment type="caution">
    <text evidence="8">Lacks conserved residue(s) required for the propagation of feature annotation.</text>
</comment>
<keyword evidence="3 8" id="KW-0479">Metal-binding</keyword>
<keyword evidence="6 8" id="KW-0342">GTP-binding</keyword>
<dbReference type="GO" id="GO:0061603">
    <property type="term" value="F:molybdenum cofactor guanylyltransferase activity"/>
    <property type="evidence" value="ECO:0007669"/>
    <property type="project" value="UniProtKB-EC"/>
</dbReference>
<comment type="function">
    <text evidence="8">Transfers a GMP moiety from GTP to Mo-molybdopterin (Mo-MPT) cofactor (Moco or molybdenum cofactor) to form Mo-molybdopterin guanine dinucleotide (Mo-MGD) cofactor.</text>
</comment>
<feature type="binding site" evidence="8">
    <location>
        <begin position="13"/>
        <end position="15"/>
    </location>
    <ligand>
        <name>GTP</name>
        <dbReference type="ChEBI" id="CHEBI:37565"/>
    </ligand>
</feature>
<protein>
    <recommendedName>
        <fullName evidence="8">Probable molybdenum cofactor guanylyltransferase</fullName>
        <shortName evidence="8">MoCo guanylyltransferase</shortName>
        <ecNumber evidence="8">2.7.7.77</ecNumber>
    </recommendedName>
    <alternativeName>
        <fullName evidence="8">GTP:molybdopterin guanylyltransferase</fullName>
    </alternativeName>
    <alternativeName>
        <fullName evidence="8">Mo-MPT guanylyltransferase</fullName>
    </alternativeName>
    <alternativeName>
        <fullName evidence="8">Molybdopterin guanylyltransferase</fullName>
    </alternativeName>
    <alternativeName>
        <fullName evidence="8">Molybdopterin-guanine dinucleotide synthase</fullName>
        <shortName evidence="8">MGD synthase</shortName>
    </alternativeName>
</protein>
<name>A0A6I6JCN7_9BACT</name>
<evidence type="ECO:0000313" key="11">
    <source>
        <dbReference type="Proteomes" id="UP000428328"/>
    </source>
</evidence>
<dbReference type="HAMAP" id="MF_00316">
    <property type="entry name" value="MobA"/>
    <property type="match status" value="1"/>
</dbReference>
<keyword evidence="11" id="KW-1185">Reference proteome</keyword>
<dbReference type="InterPro" id="IPR029044">
    <property type="entry name" value="Nucleotide-diphossugar_trans"/>
</dbReference>
<evidence type="ECO:0000256" key="3">
    <source>
        <dbReference type="ARBA" id="ARBA00022723"/>
    </source>
</evidence>
<dbReference type="AlphaFoldDB" id="A0A6I6JCN7"/>
<comment type="subcellular location">
    <subcellularLocation>
        <location evidence="8">Cytoplasm</location>
    </subcellularLocation>
</comment>
<proteinExistence type="inferred from homology"/>
<evidence type="ECO:0000256" key="6">
    <source>
        <dbReference type="ARBA" id="ARBA00023134"/>
    </source>
</evidence>
<dbReference type="GO" id="GO:0006777">
    <property type="term" value="P:Mo-molybdopterin cofactor biosynthetic process"/>
    <property type="evidence" value="ECO:0007669"/>
    <property type="project" value="UniProtKB-KW"/>
</dbReference>
<evidence type="ECO:0000313" key="10">
    <source>
        <dbReference type="EMBL" id="QGY39841.1"/>
    </source>
</evidence>
<dbReference type="EMBL" id="CP046400">
    <property type="protein sequence ID" value="QGY39841.1"/>
    <property type="molecule type" value="Genomic_DNA"/>
</dbReference>
<evidence type="ECO:0000256" key="4">
    <source>
        <dbReference type="ARBA" id="ARBA00022741"/>
    </source>
</evidence>
<dbReference type="InterPro" id="IPR025877">
    <property type="entry name" value="MobA-like_NTP_Trfase"/>
</dbReference>
<dbReference type="RefSeq" id="WP_158947066.1">
    <property type="nucleotide sequence ID" value="NZ_CP046400.1"/>
</dbReference>
<feature type="binding site" evidence="8">
    <location>
        <position position="100"/>
    </location>
    <ligand>
        <name>GTP</name>
        <dbReference type="ChEBI" id="CHEBI:37565"/>
    </ligand>
</feature>
<keyword evidence="4 8" id="KW-0547">Nucleotide-binding</keyword>
<feature type="binding site" evidence="8">
    <location>
        <position position="71"/>
    </location>
    <ligand>
        <name>GTP</name>
        <dbReference type="ChEBI" id="CHEBI:37565"/>
    </ligand>
</feature>
<dbReference type="SUPFAM" id="SSF53448">
    <property type="entry name" value="Nucleotide-diphospho-sugar transferases"/>
    <property type="match status" value="1"/>
</dbReference>
<dbReference type="PANTHER" id="PTHR19136:SF81">
    <property type="entry name" value="MOLYBDENUM COFACTOR GUANYLYLTRANSFERASE"/>
    <property type="match status" value="1"/>
</dbReference>
<sequence>MRETGFDIAGVILAGGLGTRLGNVKKALLDIGGRTILDRLLEVYRPIFPEILIAARDEANFAAYGLPVARDRFAARSSLTGIHAGLDAMRASHGFFAACDAPFLQPGLVELLLAEAAPEDDVVIPLKEDGYREPLCAIYSKRCLEFITPQLEREDFKIIRFFEHVRVKEVPVSRLRGGDPDLLSFFNVNRPEDLARAREMAESF</sequence>
<accession>A0A6I6JCN7</accession>
<feature type="binding site" evidence="8">
    <location>
        <position position="26"/>
    </location>
    <ligand>
        <name>GTP</name>
        <dbReference type="ChEBI" id="CHEBI:37565"/>
    </ligand>
</feature>
<evidence type="ECO:0000256" key="7">
    <source>
        <dbReference type="ARBA" id="ARBA00023150"/>
    </source>
</evidence>
<dbReference type="InterPro" id="IPR013482">
    <property type="entry name" value="Molybde_CF_guanTrfase"/>
</dbReference>
<comment type="domain">
    <text evidence="8">The N-terminal domain determines nucleotide recognition and specific binding, while the C-terminal domain determines the specific binding to the target protein.</text>
</comment>
<keyword evidence="1 8" id="KW-0963">Cytoplasm</keyword>
<dbReference type="CDD" id="cd02503">
    <property type="entry name" value="MobA"/>
    <property type="match status" value="1"/>
</dbReference>
<evidence type="ECO:0000256" key="8">
    <source>
        <dbReference type="HAMAP-Rule" id="MF_00316"/>
    </source>
</evidence>
<dbReference type="Gene3D" id="3.90.550.10">
    <property type="entry name" value="Spore Coat Polysaccharide Biosynthesis Protein SpsA, Chain A"/>
    <property type="match status" value="1"/>
</dbReference>
<dbReference type="Proteomes" id="UP000428328">
    <property type="component" value="Chromosome"/>
</dbReference>